<protein>
    <submittedName>
        <fullName evidence="1">Uncharacterized protein</fullName>
    </submittedName>
</protein>
<evidence type="ECO:0000313" key="2">
    <source>
        <dbReference type="Proteomes" id="UP000184608"/>
    </source>
</evidence>
<organism evidence="1 2">
    <name type="scientific">Vibrio aerogenes CECT 7868</name>
    <dbReference type="NCBI Taxonomy" id="1216006"/>
    <lineage>
        <taxon>Bacteria</taxon>
        <taxon>Pseudomonadati</taxon>
        <taxon>Pseudomonadota</taxon>
        <taxon>Gammaproteobacteria</taxon>
        <taxon>Vibrionales</taxon>
        <taxon>Vibrionaceae</taxon>
        <taxon>Vibrio</taxon>
    </lineage>
</organism>
<name>A0A1M5YFB6_9VIBR</name>
<dbReference type="RefSeq" id="WP_073603403.1">
    <property type="nucleotide sequence ID" value="NZ_FQXZ01000015.1"/>
</dbReference>
<reference evidence="1 2" key="1">
    <citation type="submission" date="2016-11" db="EMBL/GenBank/DDBJ databases">
        <authorList>
            <person name="Jaros S."/>
            <person name="Januszkiewicz K."/>
            <person name="Wedrychowicz H."/>
        </authorList>
    </citation>
    <scope>NUCLEOTIDE SEQUENCE [LARGE SCALE GENOMIC DNA]</scope>
    <source>
        <strain evidence="1 2">CECT 7868</strain>
    </source>
</reference>
<sequence>MKYNKRLESQDAGVVDNDLFQFTWRQHFLTYAAMKKFCGQNEKIYTVNKANNKVSYAKLKRFEPGAVSVRGWTQHIEKEFSHPIESNYLSVINKLIDSKPRALFSTENLPVIKYLALWSARFSFKDSDSSINVYGNFETMELTPFERQCLEQRNTQQAGVIQKHESNSQQIKSLYESIVNDLSGIQFILHKVQCDMNLVLPDKTNLLCLPISSNSILIPDSISFDGQSVASVSSLNMQMLNQSDEYYWVEDINKVVRC</sequence>
<dbReference type="EMBL" id="FQXZ01000015">
    <property type="protein sequence ID" value="SHI10761.1"/>
    <property type="molecule type" value="Genomic_DNA"/>
</dbReference>
<keyword evidence="2" id="KW-1185">Reference proteome</keyword>
<gene>
    <name evidence="1" type="ORF">VA7868_01692</name>
</gene>
<dbReference type="AlphaFoldDB" id="A0A1M5YFB6"/>
<accession>A0A1M5YFB6</accession>
<proteinExistence type="predicted"/>
<dbReference type="OrthoDB" id="8441435at2"/>
<dbReference type="Proteomes" id="UP000184608">
    <property type="component" value="Unassembled WGS sequence"/>
</dbReference>
<evidence type="ECO:0000313" key="1">
    <source>
        <dbReference type="EMBL" id="SHI10761.1"/>
    </source>
</evidence>